<proteinExistence type="inferred from homology"/>
<keyword evidence="5 7" id="KW-0472">Membrane</keyword>
<dbReference type="PROSITE" id="PS51837">
    <property type="entry name" value="LITAF"/>
    <property type="match status" value="1"/>
</dbReference>
<dbReference type="Proteomes" id="UP000029964">
    <property type="component" value="Unassembled WGS sequence"/>
</dbReference>
<protein>
    <recommendedName>
        <fullName evidence="8">LITAF domain-containing protein</fullName>
    </recommendedName>
</protein>
<keyword evidence="4" id="KW-0862">Zinc</keyword>
<keyword evidence="7" id="KW-1133">Transmembrane helix</keyword>
<evidence type="ECO:0000313" key="9">
    <source>
        <dbReference type="EMBL" id="KFH42247.1"/>
    </source>
</evidence>
<accession>A0A086SYR5</accession>
<evidence type="ECO:0000256" key="7">
    <source>
        <dbReference type="SAM" id="Phobius"/>
    </source>
</evidence>
<evidence type="ECO:0000256" key="1">
    <source>
        <dbReference type="ARBA" id="ARBA00004170"/>
    </source>
</evidence>
<dbReference type="GO" id="GO:0016020">
    <property type="term" value="C:membrane"/>
    <property type="evidence" value="ECO:0007669"/>
    <property type="project" value="UniProtKB-SubCell"/>
</dbReference>
<comment type="similarity">
    <text evidence="2">Belongs to the CDIP1/LITAF family.</text>
</comment>
<dbReference type="Pfam" id="PF10601">
    <property type="entry name" value="zf-LITAF-like"/>
    <property type="match status" value="1"/>
</dbReference>
<dbReference type="SMART" id="SM00714">
    <property type="entry name" value="LITAF"/>
    <property type="match status" value="1"/>
</dbReference>
<comment type="caution">
    <text evidence="9">The sequence shown here is derived from an EMBL/GenBank/DDBJ whole genome shotgun (WGS) entry which is preliminary data.</text>
</comment>
<sequence>MDSKAAPGQDVPPAYTPSDNPSQPMPAAHLPGQSNQHQPPIAMQPVGQPSMATTGGGETVTPLNLLSERPQWVDCQMCQQRTRTRVEQKGEGMQFLTGFLLCLVCICLAPLPCCLHWFEQTNWYCEKCGKQIATRTHETPVQVLPPPHALSVPSQYAAQPGAAPPPGQPPVGGSGGAMPAGSPPPVASPGAPVGVPPPVDITQAPAQLPEQPPPVKN</sequence>
<dbReference type="EMBL" id="JPKY01000100">
    <property type="protein sequence ID" value="KFH42247.1"/>
    <property type="molecule type" value="Genomic_DNA"/>
</dbReference>
<dbReference type="AlphaFoldDB" id="A0A086SYR5"/>
<feature type="domain" description="LITAF" evidence="8">
    <location>
        <begin position="55"/>
        <end position="137"/>
    </location>
</feature>
<evidence type="ECO:0000313" key="10">
    <source>
        <dbReference type="Proteomes" id="UP000029964"/>
    </source>
</evidence>
<feature type="transmembrane region" description="Helical" evidence="7">
    <location>
        <begin position="95"/>
        <end position="118"/>
    </location>
</feature>
<evidence type="ECO:0000256" key="5">
    <source>
        <dbReference type="ARBA" id="ARBA00023136"/>
    </source>
</evidence>
<evidence type="ECO:0000256" key="2">
    <source>
        <dbReference type="ARBA" id="ARBA00005975"/>
    </source>
</evidence>
<dbReference type="OrthoDB" id="5599753at2759"/>
<comment type="subcellular location">
    <subcellularLocation>
        <location evidence="1">Membrane</location>
        <topology evidence="1">Peripheral membrane protein</topology>
    </subcellularLocation>
</comment>
<organism evidence="9 10">
    <name type="scientific">Hapsidospora chrysogenum (strain ATCC 11550 / CBS 779.69 / DSM 880 / IAM 14645 / JCM 23072 / IMI 49137)</name>
    <name type="common">Acremonium chrysogenum</name>
    <dbReference type="NCBI Taxonomy" id="857340"/>
    <lineage>
        <taxon>Eukaryota</taxon>
        <taxon>Fungi</taxon>
        <taxon>Dikarya</taxon>
        <taxon>Ascomycota</taxon>
        <taxon>Pezizomycotina</taxon>
        <taxon>Sordariomycetes</taxon>
        <taxon>Hypocreomycetidae</taxon>
        <taxon>Hypocreales</taxon>
        <taxon>Bionectriaceae</taxon>
        <taxon>Hapsidospora</taxon>
    </lineage>
</organism>
<evidence type="ECO:0000259" key="8">
    <source>
        <dbReference type="PROSITE" id="PS51837"/>
    </source>
</evidence>
<dbReference type="GO" id="GO:0008270">
    <property type="term" value="F:zinc ion binding"/>
    <property type="evidence" value="ECO:0007669"/>
    <property type="project" value="TreeGrafter"/>
</dbReference>
<evidence type="ECO:0000256" key="4">
    <source>
        <dbReference type="ARBA" id="ARBA00022833"/>
    </source>
</evidence>
<dbReference type="HOGENOM" id="CLU_1271963_0_0_1"/>
<reference evidence="10" key="1">
    <citation type="journal article" date="2014" name="Genome Announc.">
        <title>Genome sequence and annotation of Acremonium chrysogenum, producer of the beta-lactam antibiotic cephalosporin C.</title>
        <authorList>
            <person name="Terfehr D."/>
            <person name="Dahlmann T.A."/>
            <person name="Specht T."/>
            <person name="Zadra I."/>
            <person name="Kuernsteiner H."/>
            <person name="Kueck U."/>
        </authorList>
    </citation>
    <scope>NUCLEOTIDE SEQUENCE [LARGE SCALE GENOMIC DNA]</scope>
    <source>
        <strain evidence="10">ATCC 11550 / CBS 779.69 / DSM 880 / IAM 14645 / JCM 23072 / IMI 49137</strain>
    </source>
</reference>
<dbReference type="InterPro" id="IPR006629">
    <property type="entry name" value="LITAF"/>
</dbReference>
<dbReference type="PANTHER" id="PTHR23292">
    <property type="entry name" value="LIPOPOLYSACCHARIDE-INDUCED TUMOR NECROSIS FACTOR-ALPHA FACTOR"/>
    <property type="match status" value="1"/>
</dbReference>
<gene>
    <name evidence="9" type="ORF">ACRE_070350</name>
</gene>
<dbReference type="STRING" id="857340.A0A086SYR5"/>
<dbReference type="PANTHER" id="PTHR23292:SF6">
    <property type="entry name" value="FI16602P1-RELATED"/>
    <property type="match status" value="1"/>
</dbReference>
<name>A0A086SYR5_HAPC1</name>
<feature type="region of interest" description="Disordered" evidence="6">
    <location>
        <begin position="143"/>
        <end position="217"/>
    </location>
</feature>
<evidence type="ECO:0000256" key="3">
    <source>
        <dbReference type="ARBA" id="ARBA00022723"/>
    </source>
</evidence>
<feature type="region of interest" description="Disordered" evidence="6">
    <location>
        <begin position="1"/>
        <end position="60"/>
    </location>
</feature>
<keyword evidence="7" id="KW-0812">Transmembrane</keyword>
<keyword evidence="10" id="KW-1185">Reference proteome</keyword>
<keyword evidence="3" id="KW-0479">Metal-binding</keyword>
<evidence type="ECO:0000256" key="6">
    <source>
        <dbReference type="SAM" id="MobiDB-lite"/>
    </source>
</evidence>
<dbReference type="InterPro" id="IPR037519">
    <property type="entry name" value="LITAF_fam"/>
</dbReference>